<feature type="region of interest" description="Disordered" evidence="1">
    <location>
        <begin position="261"/>
        <end position="362"/>
    </location>
</feature>
<feature type="compositionally biased region" description="Polar residues" evidence="1">
    <location>
        <begin position="80"/>
        <end position="89"/>
    </location>
</feature>
<feature type="compositionally biased region" description="Low complexity" evidence="1">
    <location>
        <begin position="142"/>
        <end position="153"/>
    </location>
</feature>
<dbReference type="Proteomes" id="UP000291343">
    <property type="component" value="Unassembled WGS sequence"/>
</dbReference>
<sequence length="845" mass="95145">MGREIIDDRAKRYSLQERQSMIREMMDDRMKRNSREERSFLSDRKSMIRETIEGDAKRSTRDGVGEARRSIVDDRRSENRSFQTTLSERQSGEDRGKMSISPYWDDKSSNSDLSDSYRTAKNSRSVSMEKNNSLEMSGAKNSYSDLSEGSSSYDTRKFGKVGDDFMSNGGERVRKVSVSDVTRKHEGVRREYNRSLSTDRRRFSYMDGTLNSPYSASSRVTDSLRTRRHSKDFSLTSSGSFNERITAKDIEKFRNEFRRTNSCSTENTRLKAGDTASNNNSNENSTSSDGSKIDGSTNLTENNNSNDGRNVVETVDTTNNNVIDGSESKEMSSNQQNSNVGDENCDNLKESSVNEGRDSIGNKKLKNINDEVLKYKKPESPLSFSMKESAYQKPLTNTQYTTRRKSYISSVLDREDGSRLLRSSSRLESNGSSDFRRSISLNQSNEMMDSRGARRSHSVTPDRSVLGKFLGAEKFGESKLSKKELDSKFSVENDVGDSRILLKNRRVSRFLRPDFYDTPREESVYVKNDEEEKNKEVEVKKSKKSRVKETIRSLRESSLPKECDLAISESSLIKRAVSLDDVTTVGSSINKPKTSARSKRASSVSSDRRVILEPLAKIESFIKKKMSTDKRKKKVEDEKSDGEKESVVRRLARRISPKLVKNLRRRSCVGAPLENGGGGLDLSEATLGNGYRVDKINSEVSQPSRATRIANLKKLDFTKPHRSADSTPSFDDYDELSLTLLSPNDDNSDSWSAASDYVDARDFTVSPTSHHSGAEESVSERIRRKSFYSRFNQLKKKKVATNSSTQAAALSPRLTSRLPTYRKSMSASLPISPGSVGSTEQPVDK</sequence>
<feature type="compositionally biased region" description="Polar residues" evidence="1">
    <location>
        <begin position="331"/>
        <end position="341"/>
    </location>
</feature>
<proteinExistence type="predicted"/>
<feature type="compositionally biased region" description="Polar residues" evidence="1">
    <location>
        <begin position="117"/>
        <end position="141"/>
    </location>
</feature>
<feature type="region of interest" description="Disordered" evidence="1">
    <location>
        <begin position="422"/>
        <end position="460"/>
    </location>
</feature>
<feature type="compositionally biased region" description="Low complexity" evidence="1">
    <location>
        <begin position="311"/>
        <end position="322"/>
    </location>
</feature>
<dbReference type="EMBL" id="QKKF02037612">
    <property type="protein sequence ID" value="RZF32012.1"/>
    <property type="molecule type" value="Genomic_DNA"/>
</dbReference>
<feature type="region of interest" description="Disordered" evidence="1">
    <location>
        <begin position="798"/>
        <end position="845"/>
    </location>
</feature>
<feature type="compositionally biased region" description="Low complexity" evidence="1">
    <location>
        <begin position="422"/>
        <end position="433"/>
    </location>
</feature>
<feature type="region of interest" description="Disordered" evidence="1">
    <location>
        <begin position="1"/>
        <end position="153"/>
    </location>
</feature>
<comment type="caution">
    <text evidence="2">The sequence shown here is derived from an EMBL/GenBank/DDBJ whole genome shotgun (WGS) entry which is preliminary data.</text>
</comment>
<dbReference type="SMR" id="A0A482WFC9"/>
<name>A0A482WFC9_LAOST</name>
<reference evidence="2 3" key="1">
    <citation type="journal article" date="2017" name="Gigascience">
        <title>Genome sequence of the small brown planthopper, Laodelphax striatellus.</title>
        <authorList>
            <person name="Zhu J."/>
            <person name="Jiang F."/>
            <person name="Wang X."/>
            <person name="Yang P."/>
            <person name="Bao Y."/>
            <person name="Zhao W."/>
            <person name="Wang W."/>
            <person name="Lu H."/>
            <person name="Wang Q."/>
            <person name="Cui N."/>
            <person name="Li J."/>
            <person name="Chen X."/>
            <person name="Luo L."/>
            <person name="Yu J."/>
            <person name="Kang L."/>
            <person name="Cui F."/>
        </authorList>
    </citation>
    <scope>NUCLEOTIDE SEQUENCE [LARGE SCALE GENOMIC DNA]</scope>
    <source>
        <strain evidence="2">Lst14</strain>
    </source>
</reference>
<evidence type="ECO:0000256" key="1">
    <source>
        <dbReference type="SAM" id="MobiDB-lite"/>
    </source>
</evidence>
<feature type="compositionally biased region" description="Polar residues" evidence="1">
    <location>
        <begin position="800"/>
        <end position="845"/>
    </location>
</feature>
<evidence type="ECO:0000313" key="2">
    <source>
        <dbReference type="EMBL" id="RZF32012.1"/>
    </source>
</evidence>
<organism evidence="2 3">
    <name type="scientific">Laodelphax striatellus</name>
    <name type="common">Small brown planthopper</name>
    <name type="synonym">Delphax striatella</name>
    <dbReference type="NCBI Taxonomy" id="195883"/>
    <lineage>
        <taxon>Eukaryota</taxon>
        <taxon>Metazoa</taxon>
        <taxon>Ecdysozoa</taxon>
        <taxon>Arthropoda</taxon>
        <taxon>Hexapoda</taxon>
        <taxon>Insecta</taxon>
        <taxon>Pterygota</taxon>
        <taxon>Neoptera</taxon>
        <taxon>Paraneoptera</taxon>
        <taxon>Hemiptera</taxon>
        <taxon>Auchenorrhyncha</taxon>
        <taxon>Fulgoroidea</taxon>
        <taxon>Delphacidae</taxon>
        <taxon>Criomorphinae</taxon>
        <taxon>Laodelphax</taxon>
    </lineage>
</organism>
<evidence type="ECO:0000313" key="3">
    <source>
        <dbReference type="Proteomes" id="UP000291343"/>
    </source>
</evidence>
<dbReference type="STRING" id="195883.A0A482WFC9"/>
<dbReference type="OrthoDB" id="193931at2759"/>
<keyword evidence="3" id="KW-1185">Reference proteome</keyword>
<protein>
    <submittedName>
        <fullName evidence="2">Uncharacterized protein</fullName>
    </submittedName>
</protein>
<feature type="compositionally biased region" description="Basic and acidic residues" evidence="1">
    <location>
        <begin position="1"/>
        <end position="79"/>
    </location>
</feature>
<feature type="compositionally biased region" description="Low complexity" evidence="1">
    <location>
        <begin position="277"/>
        <end position="288"/>
    </location>
</feature>
<accession>A0A482WFC9</accession>
<dbReference type="AlphaFoldDB" id="A0A482WFC9"/>
<dbReference type="InParanoid" id="A0A482WFC9"/>
<gene>
    <name evidence="2" type="ORF">LSTR_LSTR007090</name>
</gene>
<feature type="compositionally biased region" description="Polar residues" evidence="1">
    <location>
        <begin position="294"/>
        <end position="308"/>
    </location>
</feature>
<feature type="region of interest" description="Disordered" evidence="1">
    <location>
        <begin position="626"/>
        <end position="645"/>
    </location>
</feature>